<feature type="coiled-coil region" evidence="2">
    <location>
        <begin position="1033"/>
        <end position="1067"/>
    </location>
</feature>
<organism evidence="5">
    <name type="scientific">Musca domestica</name>
    <name type="common">House fly</name>
    <dbReference type="NCBI Taxonomy" id="7370"/>
    <lineage>
        <taxon>Eukaryota</taxon>
        <taxon>Metazoa</taxon>
        <taxon>Ecdysozoa</taxon>
        <taxon>Arthropoda</taxon>
        <taxon>Hexapoda</taxon>
        <taxon>Insecta</taxon>
        <taxon>Pterygota</taxon>
        <taxon>Neoptera</taxon>
        <taxon>Endopterygota</taxon>
        <taxon>Diptera</taxon>
        <taxon>Brachycera</taxon>
        <taxon>Muscomorpha</taxon>
        <taxon>Muscoidea</taxon>
        <taxon>Muscidae</taxon>
        <taxon>Musca</taxon>
    </lineage>
</organism>
<feature type="compositionally biased region" description="Basic and acidic residues" evidence="3">
    <location>
        <begin position="722"/>
        <end position="739"/>
    </location>
</feature>
<reference evidence="5" key="1">
    <citation type="submission" date="2021-01" db="UniProtKB">
        <authorList>
            <consortium name="EnsemblMetazoa"/>
        </authorList>
    </citation>
    <scope>IDENTIFICATION</scope>
    <source>
        <strain evidence="5">Aabys</strain>
    </source>
</reference>
<feature type="region of interest" description="Disordered" evidence="3">
    <location>
        <begin position="834"/>
        <end position="886"/>
    </location>
</feature>
<evidence type="ECO:0000313" key="6">
    <source>
        <dbReference type="Proteomes" id="UP001652621"/>
    </source>
</evidence>
<feature type="domain" description="Schwannomin interacting protein 1 C-terminal" evidence="4">
    <location>
        <begin position="821"/>
        <end position="1088"/>
    </location>
</feature>
<dbReference type="VEuPathDB" id="VectorBase:MDOMA2_017813"/>
<evidence type="ECO:0000313" key="5">
    <source>
        <dbReference type="EnsemblMetazoa" id="MDOA003841-PA"/>
    </source>
</evidence>
<sequence>MRVPDISATAGYAANVFNPIGIQRDTTSTNAFISALGNDHNKFENISAGTGTGHYYREPTNTNYASTADEFVQKALSSTPTEYSAAQGLNDNLSHYCCGEIPKNLTNLQSSEQSDECYDKEANTSGNTYKSFKEIFNTNKSFYEDCVRDFENINLLKNVVDQANDTDVVGHTSHVIRSHENQNSNNECALYSSKNSFDNDFNQYSVTKCEHLEQQQNRCRTPPKGTQAPVDECLQLPDDNDYDDHSMIDLCSETKSNYDSDEKDEEFLTSASSSTISLHTQKHSFFPRGIINPNYPGFQHLAHTLSEHFVTSSPSESFESDMSEYEMDLSADSFDSLTEDRSQIELNNFNNNTTQSITMNPDGYPNHRHENFDYIHEEEGDMYLVDCDKGHRPSLNDDEPNRNSQQSDNNPFNLTDLQDGVQSKLTLLEAEQNNTTQKDQVPVSITPDILIKNPHHHHHHHHHNPQNHQQQIETQFKKENRPDLLRGVSPHSIKESMHQSEPPLTVDIHPQSHNGFNARHAEMKDEMSFGLTPVDIIGDFGQEVEREFGLLVSGYRRLVDTQDNTLTLMEDGEKISDAALSQAKDHIDSSKYLDAFNKQTEENRNRTTTLPDLADDNAVDIPMPTQNDDDDSKQMAGDSSMEQQLSSSNPSENRRKPKYQKSSYDDRQLPPVAIEYKRCQQSSRSAKKPTTHNDKTTTKIQKITHSKPSIASRILHPKRNGAKHDKSDSSSNRKREEAELHKYQQLISDKEEILSNSKYAKLSSWAQHLKNSVKDRGSRNSTDLISPSALELFDAYKIGTEIDMEQLQQHLKMAKEIERQRRNDREEIRRRLAMGAEENCNEHQERSPWKSGTQSRLQSDFSRITGMSSDTESHSSDSETCPKLSKSKTQYSIHNFGGTPVAVASVTSKVTDNTQLHPYHGRPLSISCSNNTINNNAGGKQTPTQKEHDMSAIYSNEDLECDFFTKQAKLQIEARMALAQAKEMAHMQMEIERQNQSVSPITAIIRGSLEKVGVRMTPDKRRVSRQMLTEMNIAQLQILVNSLHTHIEELNETLVNYLMERDDLHDSQDAMLVDIEELTRYIGAKEHIAQQERISALNKFSK</sequence>
<gene>
    <name evidence="5" type="primary">101891214</name>
    <name evidence="7" type="synonym">LOC101891214</name>
</gene>
<evidence type="ECO:0000313" key="7">
    <source>
        <dbReference type="RefSeq" id="XP_005178050.2"/>
    </source>
</evidence>
<dbReference type="RefSeq" id="XP_005178050.2">
    <property type="nucleotide sequence ID" value="XM_005177993.3"/>
</dbReference>
<dbReference type="PANTHER" id="PTHR13103:SF2">
    <property type="entry name" value="IQCJ-SCHIP1 READTHROUGH TRANSCRIPT PROTEIN-RELATED"/>
    <property type="match status" value="1"/>
</dbReference>
<feature type="compositionally biased region" description="Polar residues" evidence="3">
    <location>
        <begin position="640"/>
        <end position="651"/>
    </location>
</feature>
<feature type="region of interest" description="Disordered" evidence="3">
    <location>
        <begin position="598"/>
        <end position="739"/>
    </location>
</feature>
<dbReference type="InterPro" id="IPR015649">
    <property type="entry name" value="SCHIP_1_C"/>
</dbReference>
<dbReference type="eggNOG" id="KOG4847">
    <property type="taxonomic scope" value="Eukaryota"/>
</dbReference>
<evidence type="ECO:0000256" key="3">
    <source>
        <dbReference type="SAM" id="MobiDB-lite"/>
    </source>
</evidence>
<evidence type="ECO:0000259" key="4">
    <source>
        <dbReference type="Pfam" id="PF10148"/>
    </source>
</evidence>
<dbReference type="Pfam" id="PF10148">
    <property type="entry name" value="SCHIP-1_C"/>
    <property type="match status" value="1"/>
</dbReference>
<dbReference type="VEuPathDB" id="VectorBase:MDOA003841"/>
<evidence type="ECO:0000256" key="2">
    <source>
        <dbReference type="SAM" id="Coils"/>
    </source>
</evidence>
<protein>
    <submittedName>
        <fullName evidence="7">Histone-lysine N-methyltransferase set1</fullName>
    </submittedName>
</protein>
<feature type="compositionally biased region" description="Basic residues" evidence="3">
    <location>
        <begin position="453"/>
        <end position="465"/>
    </location>
</feature>
<evidence type="ECO:0000256" key="1">
    <source>
        <dbReference type="ARBA" id="ARBA00023054"/>
    </source>
</evidence>
<accession>A0A1I8MDS4</accession>
<feature type="compositionally biased region" description="Polar residues" evidence="3">
    <location>
        <begin position="402"/>
        <end position="416"/>
    </location>
</feature>
<dbReference type="PANTHER" id="PTHR13103">
    <property type="entry name" value="SCHWANNOMIN INTERACTING PROTEIN 1"/>
    <property type="match status" value="1"/>
</dbReference>
<feature type="region of interest" description="Disordered" evidence="3">
    <location>
        <begin position="453"/>
        <end position="473"/>
    </location>
</feature>
<feature type="compositionally biased region" description="Basic and acidic residues" evidence="3">
    <location>
        <begin position="386"/>
        <end position="401"/>
    </location>
</feature>
<reference evidence="7" key="2">
    <citation type="submission" date="2025-04" db="UniProtKB">
        <authorList>
            <consortium name="RefSeq"/>
        </authorList>
    </citation>
    <scope>IDENTIFICATION</scope>
    <source>
        <strain evidence="7">Aabys</strain>
    </source>
</reference>
<keyword evidence="6" id="KW-1185">Reference proteome</keyword>
<dbReference type="EnsemblMetazoa" id="MDOA003841-RA">
    <property type="protein sequence ID" value="MDOA003841-PA"/>
    <property type="gene ID" value="MDOA003841"/>
</dbReference>
<dbReference type="KEGG" id="mde:101891214"/>
<dbReference type="GO" id="GO:0035332">
    <property type="term" value="P:positive regulation of hippo signaling"/>
    <property type="evidence" value="ECO:0007669"/>
    <property type="project" value="TreeGrafter"/>
</dbReference>
<proteinExistence type="predicted"/>
<feature type="compositionally biased region" description="Polar residues" evidence="3">
    <location>
        <begin position="698"/>
        <end position="709"/>
    </location>
</feature>
<feature type="region of interest" description="Disordered" evidence="3">
    <location>
        <begin position="386"/>
        <end position="416"/>
    </location>
</feature>
<dbReference type="InterPro" id="IPR039045">
    <property type="entry name" value="SCHIP_1"/>
</dbReference>
<dbReference type="GO" id="GO:0030054">
    <property type="term" value="C:cell junction"/>
    <property type="evidence" value="ECO:0007669"/>
    <property type="project" value="TreeGrafter"/>
</dbReference>
<feature type="compositionally biased region" description="Polar residues" evidence="3">
    <location>
        <begin position="850"/>
        <end position="867"/>
    </location>
</feature>
<name>A0A1I8MDS4_MUSDO</name>
<dbReference type="GO" id="GO:0005886">
    <property type="term" value="C:plasma membrane"/>
    <property type="evidence" value="ECO:0007669"/>
    <property type="project" value="TreeGrafter"/>
</dbReference>
<dbReference type="Proteomes" id="UP001652621">
    <property type="component" value="Unplaced"/>
</dbReference>
<dbReference type="AlphaFoldDB" id="A0A1I8MDS4"/>
<dbReference type="OrthoDB" id="6260144at2759"/>
<keyword evidence="1 2" id="KW-0175">Coiled coil</keyword>